<dbReference type="InterPro" id="IPR001882">
    <property type="entry name" value="Biotin_BS"/>
</dbReference>
<dbReference type="EMBL" id="CP060713">
    <property type="protein sequence ID" value="QNN54305.1"/>
    <property type="molecule type" value="Genomic_DNA"/>
</dbReference>
<dbReference type="Pfam" id="PF00364">
    <property type="entry name" value="Biotin_lipoyl"/>
    <property type="match status" value="1"/>
</dbReference>
<dbReference type="SUPFAM" id="SSF56059">
    <property type="entry name" value="Glutathione synthetase ATP-binding domain-like"/>
    <property type="match status" value="1"/>
</dbReference>
<evidence type="ECO:0000256" key="3">
    <source>
        <dbReference type="ARBA" id="ARBA00022741"/>
    </source>
</evidence>
<dbReference type="GO" id="GO:0004075">
    <property type="term" value="F:biotin carboxylase activity"/>
    <property type="evidence" value="ECO:0007669"/>
    <property type="project" value="UniProtKB-EC"/>
</dbReference>
<dbReference type="InterPro" id="IPR050856">
    <property type="entry name" value="Biotin_carboxylase_complex"/>
</dbReference>
<proteinExistence type="predicted"/>
<organism evidence="11 12">
    <name type="scientific">Nocardioides mesophilus</name>
    <dbReference type="NCBI Taxonomy" id="433659"/>
    <lineage>
        <taxon>Bacteria</taxon>
        <taxon>Bacillati</taxon>
        <taxon>Actinomycetota</taxon>
        <taxon>Actinomycetes</taxon>
        <taxon>Propionibacteriales</taxon>
        <taxon>Nocardioidaceae</taxon>
        <taxon>Nocardioides</taxon>
    </lineage>
</organism>
<feature type="domain" description="ATP-grasp" evidence="9">
    <location>
        <begin position="111"/>
        <end position="314"/>
    </location>
</feature>
<dbReference type="PROSITE" id="PS50968">
    <property type="entry name" value="BIOTINYL_LIPOYL"/>
    <property type="match status" value="1"/>
</dbReference>
<dbReference type="PROSITE" id="PS00867">
    <property type="entry name" value="CPSASE_2"/>
    <property type="match status" value="1"/>
</dbReference>
<dbReference type="InterPro" id="IPR011053">
    <property type="entry name" value="Single_hybrid_motif"/>
</dbReference>
<dbReference type="Gene3D" id="3.30.470.20">
    <property type="entry name" value="ATP-grasp fold, B domain"/>
    <property type="match status" value="1"/>
</dbReference>
<dbReference type="Proteomes" id="UP000515947">
    <property type="component" value="Chromosome"/>
</dbReference>
<dbReference type="PROSITE" id="PS00188">
    <property type="entry name" value="BIOTIN"/>
    <property type="match status" value="1"/>
</dbReference>
<dbReference type="KEGG" id="nmes:H9L09_08195"/>
<evidence type="ECO:0000313" key="12">
    <source>
        <dbReference type="Proteomes" id="UP000515947"/>
    </source>
</evidence>
<evidence type="ECO:0000256" key="2">
    <source>
        <dbReference type="ARBA" id="ARBA00022598"/>
    </source>
</evidence>
<protein>
    <submittedName>
        <fullName evidence="11">Acetyl/propionyl-CoA carboxylase subunit alpha</fullName>
    </submittedName>
</protein>
<dbReference type="FunFam" id="2.40.50.100:FF:000003">
    <property type="entry name" value="Acetyl-CoA carboxylase biotin carboxyl carrier protein"/>
    <property type="match status" value="1"/>
</dbReference>
<feature type="region of interest" description="Disordered" evidence="7">
    <location>
        <begin position="660"/>
        <end position="685"/>
    </location>
</feature>
<evidence type="ECO:0000256" key="4">
    <source>
        <dbReference type="ARBA" id="ARBA00022840"/>
    </source>
</evidence>
<dbReference type="InterPro" id="IPR005481">
    <property type="entry name" value="BC-like_N"/>
</dbReference>
<dbReference type="GO" id="GO:0046872">
    <property type="term" value="F:metal ion binding"/>
    <property type="evidence" value="ECO:0007669"/>
    <property type="project" value="InterPro"/>
</dbReference>
<dbReference type="PROSITE" id="PS50975">
    <property type="entry name" value="ATP_GRASP"/>
    <property type="match status" value="1"/>
</dbReference>
<dbReference type="InterPro" id="IPR011054">
    <property type="entry name" value="Rudment_hybrid_motif"/>
</dbReference>
<dbReference type="SUPFAM" id="SSF51246">
    <property type="entry name" value="Rudiment single hybrid motif"/>
    <property type="match status" value="1"/>
</dbReference>
<feature type="domain" description="Lipoyl-binding" evidence="8">
    <location>
        <begin position="584"/>
        <end position="659"/>
    </location>
</feature>
<dbReference type="InterPro" id="IPR011764">
    <property type="entry name" value="Biotin_carboxylation_dom"/>
</dbReference>
<dbReference type="CDD" id="cd06850">
    <property type="entry name" value="biotinyl_domain"/>
    <property type="match status" value="1"/>
</dbReference>
<dbReference type="Pfam" id="PF00289">
    <property type="entry name" value="Biotin_carb_N"/>
    <property type="match status" value="1"/>
</dbReference>
<dbReference type="SUPFAM" id="SSF51230">
    <property type="entry name" value="Single hybrid motif"/>
    <property type="match status" value="1"/>
</dbReference>
<dbReference type="InterPro" id="IPR048429">
    <property type="entry name" value="MCC_alpha_BT"/>
</dbReference>
<sequence>MRVPTIERLLVANRGEIARRVFQTCRDLGIGTVAVHSDPDAGLPFVAEADLAVRLPGSTPAQTYLRGDLVVAAALRTGADAVHPGYGFLSENADFARQVIAAGLTWVGPPPEAIEQMGSKVGAKKLVSAAGVPVLEELSPEALTAADLPVLVKASAGGGGRGMRVVRALADAAAQVERAAHEAASAFGDPTVFCEPYVERSRHVEVQVWGDHHGTEVVVLGARDCSVQRRHQKVIEEAPPPGIAEETLEAMYAAARAAALAVSYVGAGTVEFLYDPGTARFWFLEMNTRLQVEHPVTECVYGVDLVALQIEAAEGGRPAPRPGTPRGHAVEVRLYAEDPAAGWAPQSGRLTRFDVPDVAAELERPGDFGVRLDAGFAAGDEVGTHYDAMLAKLVAWAPTRAEALRRLADVLRRSRIHGLRTNRDLLVALLRHPVLRDAEMTTTFLDGLDLGELLGPADPDAVRLSAFAATVALAERAAAHRTVQAGIPVGWRNVASAPHSTCFEVAGEQVEVRWSGGRTGYRAADLDLTVLAAGPDRVVVERGGLRRTFEVHVDPAGRPGAEHVDVESDLGHVALRRTPRFADPADQVATGSLLAPMPGSVVAVTVAVGAAVVAGQPVLVLEAMKMQHTVTAPHAGTVSALAVTTGDQVSAGAVLAVVTPASPAGPTPAHPTSPARGTTDEGDPA</sequence>
<dbReference type="AlphaFoldDB" id="A0A7G9RFD0"/>
<dbReference type="Gene3D" id="2.40.50.100">
    <property type="match status" value="1"/>
</dbReference>
<dbReference type="SUPFAM" id="SSF52440">
    <property type="entry name" value="PreATP-grasp domain"/>
    <property type="match status" value="1"/>
</dbReference>
<dbReference type="Pfam" id="PF21139">
    <property type="entry name" value="BT_MCC_alpha"/>
    <property type="match status" value="1"/>
</dbReference>
<dbReference type="InterPro" id="IPR005479">
    <property type="entry name" value="CPAse_ATP-bd"/>
</dbReference>
<feature type="domain" description="Biotin carboxylation" evidence="10">
    <location>
        <begin position="5"/>
        <end position="450"/>
    </location>
</feature>
<dbReference type="Pfam" id="PF02786">
    <property type="entry name" value="CPSase_L_D2"/>
    <property type="match status" value="1"/>
</dbReference>
<keyword evidence="4 6" id="KW-0067">ATP-binding</keyword>
<comment type="cofactor">
    <cofactor evidence="1">
        <name>biotin</name>
        <dbReference type="ChEBI" id="CHEBI:57586"/>
    </cofactor>
</comment>
<dbReference type="PROSITE" id="PS50979">
    <property type="entry name" value="BC"/>
    <property type="match status" value="1"/>
</dbReference>
<evidence type="ECO:0000313" key="11">
    <source>
        <dbReference type="EMBL" id="QNN54305.1"/>
    </source>
</evidence>
<gene>
    <name evidence="11" type="ORF">H9L09_08195</name>
</gene>
<dbReference type="InterPro" id="IPR000089">
    <property type="entry name" value="Biotin_lipoyl"/>
</dbReference>
<dbReference type="Pfam" id="PF02785">
    <property type="entry name" value="Biotin_carb_C"/>
    <property type="match status" value="1"/>
</dbReference>
<keyword evidence="3 6" id="KW-0547">Nucleotide-binding</keyword>
<dbReference type="PANTHER" id="PTHR18866:SF126">
    <property type="entry name" value="BIOTIN CARBOXYLASE"/>
    <property type="match status" value="1"/>
</dbReference>
<dbReference type="InterPro" id="IPR011761">
    <property type="entry name" value="ATP-grasp"/>
</dbReference>
<dbReference type="InterPro" id="IPR005482">
    <property type="entry name" value="Biotin_COase_C"/>
</dbReference>
<keyword evidence="5" id="KW-0092">Biotin</keyword>
<evidence type="ECO:0000259" key="8">
    <source>
        <dbReference type="PROSITE" id="PS50968"/>
    </source>
</evidence>
<dbReference type="InterPro" id="IPR016185">
    <property type="entry name" value="PreATP-grasp_dom_sf"/>
</dbReference>
<evidence type="ECO:0000256" key="1">
    <source>
        <dbReference type="ARBA" id="ARBA00001953"/>
    </source>
</evidence>
<evidence type="ECO:0000256" key="6">
    <source>
        <dbReference type="PROSITE-ProRule" id="PRU00409"/>
    </source>
</evidence>
<reference evidence="11 12" key="1">
    <citation type="submission" date="2020-08" db="EMBL/GenBank/DDBJ databases">
        <title>Genome sequence of Nocardioides mesophilus KACC 16243T.</title>
        <authorList>
            <person name="Hyun D.-W."/>
            <person name="Bae J.-W."/>
        </authorList>
    </citation>
    <scope>NUCLEOTIDE SEQUENCE [LARGE SCALE GENOMIC DNA]</scope>
    <source>
        <strain evidence="11 12">KACC 16243</strain>
    </source>
</reference>
<evidence type="ECO:0000256" key="5">
    <source>
        <dbReference type="ARBA" id="ARBA00023267"/>
    </source>
</evidence>
<accession>A0A7G9RFD0</accession>
<dbReference type="GO" id="GO:0005524">
    <property type="term" value="F:ATP binding"/>
    <property type="evidence" value="ECO:0007669"/>
    <property type="project" value="UniProtKB-UniRule"/>
</dbReference>
<dbReference type="RefSeq" id="WP_187580145.1">
    <property type="nucleotide sequence ID" value="NZ_CP060713.1"/>
</dbReference>
<keyword evidence="2" id="KW-0436">Ligase</keyword>
<evidence type="ECO:0000259" key="10">
    <source>
        <dbReference type="PROSITE" id="PS50979"/>
    </source>
</evidence>
<keyword evidence="12" id="KW-1185">Reference proteome</keyword>
<evidence type="ECO:0000259" key="9">
    <source>
        <dbReference type="PROSITE" id="PS50975"/>
    </source>
</evidence>
<name>A0A7G9RFD0_9ACTN</name>
<evidence type="ECO:0000256" key="7">
    <source>
        <dbReference type="SAM" id="MobiDB-lite"/>
    </source>
</evidence>
<dbReference type="PANTHER" id="PTHR18866">
    <property type="entry name" value="CARBOXYLASE:PYRUVATE/ACETYL-COA/PROPIONYL-COA CARBOXYLASE"/>
    <property type="match status" value="1"/>
</dbReference>
<dbReference type="SMART" id="SM00878">
    <property type="entry name" value="Biotin_carb_C"/>
    <property type="match status" value="1"/>
</dbReference>